<evidence type="ECO:0000313" key="3">
    <source>
        <dbReference type="Proteomes" id="UP001232755"/>
    </source>
</evidence>
<evidence type="ECO:0000256" key="1">
    <source>
        <dbReference type="SAM" id="Phobius"/>
    </source>
</evidence>
<gene>
    <name evidence="2" type="ORF">QF034_003283</name>
</gene>
<keyword evidence="1" id="KW-0472">Membrane</keyword>
<dbReference type="Proteomes" id="UP001232755">
    <property type="component" value="Unassembled WGS sequence"/>
</dbReference>
<sequence length="82" mass="8705">MPAYTHDIEEVPMAPLPDRPAHDSLLTVWFVLGLIFTLFVAIGAGILGSLSGQSAAAAVLTGVSTFAAIFVLVLMTMEVFKR</sequence>
<feature type="transmembrane region" description="Helical" evidence="1">
    <location>
        <begin position="55"/>
        <end position="77"/>
    </location>
</feature>
<organism evidence="2 3">
    <name type="scientific">Streptomyces africanus</name>
    <dbReference type="NCBI Taxonomy" id="231024"/>
    <lineage>
        <taxon>Bacteria</taxon>
        <taxon>Bacillati</taxon>
        <taxon>Actinomycetota</taxon>
        <taxon>Actinomycetes</taxon>
        <taxon>Kitasatosporales</taxon>
        <taxon>Streptomycetaceae</taxon>
        <taxon>Streptomyces</taxon>
    </lineage>
</organism>
<accession>A0ABU0QRM5</accession>
<keyword evidence="3" id="KW-1185">Reference proteome</keyword>
<feature type="transmembrane region" description="Helical" evidence="1">
    <location>
        <begin position="26"/>
        <end position="48"/>
    </location>
</feature>
<comment type="caution">
    <text evidence="2">The sequence shown here is derived from an EMBL/GenBank/DDBJ whole genome shotgun (WGS) entry which is preliminary data.</text>
</comment>
<reference evidence="2 3" key="1">
    <citation type="submission" date="2023-07" db="EMBL/GenBank/DDBJ databases">
        <title>Comparative genomics of wheat-associated soil bacteria to identify genetic determinants of phenazine resistance.</title>
        <authorList>
            <person name="Mouncey N."/>
        </authorList>
    </citation>
    <scope>NUCLEOTIDE SEQUENCE [LARGE SCALE GENOMIC DNA]</scope>
    <source>
        <strain evidence="2 3">B3I12</strain>
    </source>
</reference>
<evidence type="ECO:0000313" key="2">
    <source>
        <dbReference type="EMBL" id="MDQ0749052.1"/>
    </source>
</evidence>
<dbReference type="EMBL" id="JAUSYP010000001">
    <property type="protein sequence ID" value="MDQ0749052.1"/>
    <property type="molecule type" value="Genomic_DNA"/>
</dbReference>
<keyword evidence="1" id="KW-0812">Transmembrane</keyword>
<proteinExistence type="predicted"/>
<dbReference type="RefSeq" id="WP_307175694.1">
    <property type="nucleotide sequence ID" value="NZ_JAUSYP010000001.1"/>
</dbReference>
<name>A0ABU0QRM5_9ACTN</name>
<protein>
    <submittedName>
        <fullName evidence="2">Uncharacterized protein</fullName>
    </submittedName>
</protein>
<keyword evidence="1" id="KW-1133">Transmembrane helix</keyword>